<dbReference type="InterPro" id="IPR032710">
    <property type="entry name" value="NTF2-like_dom_sf"/>
</dbReference>
<dbReference type="Gene3D" id="3.10.450.50">
    <property type="match status" value="1"/>
</dbReference>
<sequence length="175" mass="19735">MEIRTETMATLEKRIAYLEDVESIREVVARYGFNADLGLARGYVENFVADGVYETGGNGNFRGRDELNEFITAPDGVHKKQVEGRGSQHTGLNLVVRVDGDTAWAEGYSVVVVRSGEAEFGIYTAGYNHWDFVRVEGRWKVKRRHRVDVGDLQRQPDGIWGGDVMTEFQTTESTR</sequence>
<dbReference type="RefSeq" id="WP_317743482.1">
    <property type="nucleotide sequence ID" value="NZ_JAWLUP010000031.1"/>
</dbReference>
<feature type="domain" description="SnoaL-like" evidence="1">
    <location>
        <begin position="17"/>
        <end position="145"/>
    </location>
</feature>
<organism evidence="2 3">
    <name type="scientific">Rhodococcus oxybenzonivorans</name>
    <dbReference type="NCBI Taxonomy" id="1990687"/>
    <lineage>
        <taxon>Bacteria</taxon>
        <taxon>Bacillati</taxon>
        <taxon>Actinomycetota</taxon>
        <taxon>Actinomycetes</taxon>
        <taxon>Mycobacteriales</taxon>
        <taxon>Nocardiaceae</taxon>
        <taxon>Rhodococcus</taxon>
    </lineage>
</organism>
<reference evidence="2" key="1">
    <citation type="submission" date="2023-10" db="EMBL/GenBank/DDBJ databases">
        <title>Development of a sustainable strategy for remediation of hydrocarbon-contaminated territories based on the waste exchange concept.</title>
        <authorList>
            <person name="Krivoruchko A."/>
        </authorList>
    </citation>
    <scope>NUCLEOTIDE SEQUENCE</scope>
    <source>
        <strain evidence="2">IEGM 68</strain>
    </source>
</reference>
<evidence type="ECO:0000259" key="1">
    <source>
        <dbReference type="Pfam" id="PF13577"/>
    </source>
</evidence>
<dbReference type="SUPFAM" id="SSF54427">
    <property type="entry name" value="NTF2-like"/>
    <property type="match status" value="1"/>
</dbReference>
<gene>
    <name evidence="2" type="ORF">R4315_14555</name>
</gene>
<dbReference type="Proteomes" id="UP001185863">
    <property type="component" value="Unassembled WGS sequence"/>
</dbReference>
<dbReference type="EMBL" id="JAWLUP010000031">
    <property type="protein sequence ID" value="MDV7265755.1"/>
    <property type="molecule type" value="Genomic_DNA"/>
</dbReference>
<dbReference type="Pfam" id="PF13577">
    <property type="entry name" value="SnoaL_4"/>
    <property type="match status" value="1"/>
</dbReference>
<dbReference type="InterPro" id="IPR037401">
    <property type="entry name" value="SnoaL-like"/>
</dbReference>
<proteinExistence type="predicted"/>
<comment type="caution">
    <text evidence="2">The sequence shown here is derived from an EMBL/GenBank/DDBJ whole genome shotgun (WGS) entry which is preliminary data.</text>
</comment>
<protein>
    <submittedName>
        <fullName evidence="2">Nuclear transport factor 2 family protein</fullName>
    </submittedName>
</protein>
<name>A0AAE4UZ39_9NOCA</name>
<evidence type="ECO:0000313" key="2">
    <source>
        <dbReference type="EMBL" id="MDV7265755.1"/>
    </source>
</evidence>
<evidence type="ECO:0000313" key="3">
    <source>
        <dbReference type="Proteomes" id="UP001185863"/>
    </source>
</evidence>
<accession>A0AAE4UZ39</accession>
<dbReference type="AlphaFoldDB" id="A0AAE4UZ39"/>